<dbReference type="Gene3D" id="1.10.510.10">
    <property type="entry name" value="Transferase(Phosphotransferase) domain 1"/>
    <property type="match status" value="1"/>
</dbReference>
<evidence type="ECO:0000256" key="4">
    <source>
        <dbReference type="ARBA" id="ARBA00022840"/>
    </source>
</evidence>
<evidence type="ECO:0000256" key="5">
    <source>
        <dbReference type="PROSITE-ProRule" id="PRU10141"/>
    </source>
</evidence>
<dbReference type="PROSITE" id="PS00107">
    <property type="entry name" value="PROTEIN_KINASE_ATP"/>
    <property type="match status" value="1"/>
</dbReference>
<dbReference type="Proteomes" id="UP000236291">
    <property type="component" value="Unassembled WGS sequence"/>
</dbReference>
<evidence type="ECO:0000256" key="3">
    <source>
        <dbReference type="ARBA" id="ARBA00022777"/>
    </source>
</evidence>
<organism evidence="8 9">
    <name type="scientific">Trifolium pratense</name>
    <name type="common">Red clover</name>
    <dbReference type="NCBI Taxonomy" id="57577"/>
    <lineage>
        <taxon>Eukaryota</taxon>
        <taxon>Viridiplantae</taxon>
        <taxon>Streptophyta</taxon>
        <taxon>Embryophyta</taxon>
        <taxon>Tracheophyta</taxon>
        <taxon>Spermatophyta</taxon>
        <taxon>Magnoliopsida</taxon>
        <taxon>eudicotyledons</taxon>
        <taxon>Gunneridae</taxon>
        <taxon>Pentapetalae</taxon>
        <taxon>rosids</taxon>
        <taxon>fabids</taxon>
        <taxon>Fabales</taxon>
        <taxon>Fabaceae</taxon>
        <taxon>Papilionoideae</taxon>
        <taxon>50 kb inversion clade</taxon>
        <taxon>NPAAA clade</taxon>
        <taxon>Hologalegina</taxon>
        <taxon>IRL clade</taxon>
        <taxon>Trifolieae</taxon>
        <taxon>Trifolium</taxon>
    </lineage>
</organism>
<dbReference type="PROSITE" id="PS50011">
    <property type="entry name" value="PROTEIN_KINASE_DOM"/>
    <property type="match status" value="1"/>
</dbReference>
<keyword evidence="2 5" id="KW-0547">Nucleotide-binding</keyword>
<dbReference type="SMART" id="SM00220">
    <property type="entry name" value="S_TKc"/>
    <property type="match status" value="1"/>
</dbReference>
<dbReference type="PANTHER" id="PTHR48011:SF18">
    <property type="entry name" value="MITOGEN-ACTIVATED PROTEIN KINASE KINASE KINASE 19-RELATED"/>
    <property type="match status" value="1"/>
</dbReference>
<dbReference type="CDD" id="cd06606">
    <property type="entry name" value="STKc_MAPKKK"/>
    <property type="match status" value="1"/>
</dbReference>
<dbReference type="PROSITE" id="PS00108">
    <property type="entry name" value="PROTEIN_KINASE_ST"/>
    <property type="match status" value="1"/>
</dbReference>
<proteinExistence type="inferred from homology"/>
<name>A0A2K3M9C7_TRIPR</name>
<evidence type="ECO:0000256" key="1">
    <source>
        <dbReference type="ARBA" id="ARBA00022679"/>
    </source>
</evidence>
<keyword evidence="6" id="KW-0723">Serine/threonine-protein kinase</keyword>
<dbReference type="AlphaFoldDB" id="A0A2K3M9C7"/>
<dbReference type="SUPFAM" id="SSF56112">
    <property type="entry name" value="Protein kinase-like (PK-like)"/>
    <property type="match status" value="1"/>
</dbReference>
<keyword evidence="3 8" id="KW-0418">Kinase</keyword>
<dbReference type="EMBL" id="ASHM01053724">
    <property type="protein sequence ID" value="PNX87392.1"/>
    <property type="molecule type" value="Genomic_DNA"/>
</dbReference>
<dbReference type="GO" id="GO:0004674">
    <property type="term" value="F:protein serine/threonine kinase activity"/>
    <property type="evidence" value="ECO:0007669"/>
    <property type="project" value="UniProtKB-KW"/>
</dbReference>
<dbReference type="GO" id="GO:0005524">
    <property type="term" value="F:ATP binding"/>
    <property type="evidence" value="ECO:0007669"/>
    <property type="project" value="UniProtKB-UniRule"/>
</dbReference>
<dbReference type="InterPro" id="IPR052751">
    <property type="entry name" value="Plant_MAPKKK"/>
</dbReference>
<feature type="binding site" evidence="5">
    <location>
        <position position="36"/>
    </location>
    <ligand>
        <name>ATP</name>
        <dbReference type="ChEBI" id="CHEBI:30616"/>
    </ligand>
</feature>
<dbReference type="InterPro" id="IPR000719">
    <property type="entry name" value="Prot_kinase_dom"/>
</dbReference>
<reference evidence="8 9" key="1">
    <citation type="journal article" date="2014" name="Am. J. Bot.">
        <title>Genome assembly and annotation for red clover (Trifolium pratense; Fabaceae).</title>
        <authorList>
            <person name="Istvanek J."/>
            <person name="Jaros M."/>
            <person name="Krenek A."/>
            <person name="Repkova J."/>
        </authorList>
    </citation>
    <scope>NUCLEOTIDE SEQUENCE [LARGE SCALE GENOMIC DNA]</scope>
    <source>
        <strain evidence="9">cv. Tatra</strain>
        <tissue evidence="8">Young leaves</tissue>
    </source>
</reference>
<feature type="domain" description="Protein kinase" evidence="7">
    <location>
        <begin position="3"/>
        <end position="260"/>
    </location>
</feature>
<dbReference type="STRING" id="57577.A0A2K3M9C7"/>
<dbReference type="InterPro" id="IPR017441">
    <property type="entry name" value="Protein_kinase_ATP_BS"/>
</dbReference>
<reference evidence="8 9" key="2">
    <citation type="journal article" date="2017" name="Front. Plant Sci.">
        <title>Gene Classification and Mining of Molecular Markers Useful in Red Clover (Trifolium pratense) Breeding.</title>
        <authorList>
            <person name="Istvanek J."/>
            <person name="Dluhosova J."/>
            <person name="Dluhos P."/>
            <person name="Patkova L."/>
            <person name="Nedelnik J."/>
            <person name="Repkova J."/>
        </authorList>
    </citation>
    <scope>NUCLEOTIDE SEQUENCE [LARGE SCALE GENOMIC DNA]</scope>
    <source>
        <strain evidence="9">cv. Tatra</strain>
        <tissue evidence="8">Young leaves</tissue>
    </source>
</reference>
<dbReference type="InterPro" id="IPR008271">
    <property type="entry name" value="Ser/Thr_kinase_AS"/>
</dbReference>
<gene>
    <name evidence="8" type="ORF">L195_g043480</name>
</gene>
<accession>A0A2K3M9C7</accession>
<sequence length="316" mass="36421">MSWVRGHSLGSGSFATVHLARHTKDSHKFPSLTAVKTCVLDNCFTLQNEKHVLDQLDSSPHIIKCFGHDQTFENGQEYYNLFLEYATGGTLNDQLYNYGGKFPEKLVRRYTRSIVEGLKYIHEKGFVHCDLKLPNILVFDNDNVKISDFGLAKEKGVVDTRQCRGTPMFMSPEAINDNVHESPADIWALGCAVVEMITGEPVWKNETDMWMLFTRIVIREEKPLIPDELSREGKDFLDKCFAMDPLKRWSADMLLKHPFISEDENVSPMKVFTNELSFSSSSPRTHFDYSRWASSNSEEWIDMKFEHCYCSQEKTF</sequence>
<evidence type="ECO:0000313" key="9">
    <source>
        <dbReference type="Proteomes" id="UP000236291"/>
    </source>
</evidence>
<evidence type="ECO:0000256" key="6">
    <source>
        <dbReference type="RuleBase" id="RU000304"/>
    </source>
</evidence>
<dbReference type="GO" id="GO:0007165">
    <property type="term" value="P:signal transduction"/>
    <property type="evidence" value="ECO:0007669"/>
    <property type="project" value="TreeGrafter"/>
</dbReference>
<dbReference type="InterPro" id="IPR011009">
    <property type="entry name" value="Kinase-like_dom_sf"/>
</dbReference>
<keyword evidence="1" id="KW-0808">Transferase</keyword>
<comment type="similarity">
    <text evidence="6">Belongs to the protein kinase superfamily.</text>
</comment>
<keyword evidence="4 5" id="KW-0067">ATP-binding</keyword>
<evidence type="ECO:0000313" key="8">
    <source>
        <dbReference type="EMBL" id="PNX87392.1"/>
    </source>
</evidence>
<comment type="caution">
    <text evidence="8">The sequence shown here is derived from an EMBL/GenBank/DDBJ whole genome shotgun (WGS) entry which is preliminary data.</text>
</comment>
<evidence type="ECO:0000256" key="2">
    <source>
        <dbReference type="ARBA" id="ARBA00022741"/>
    </source>
</evidence>
<dbReference type="Pfam" id="PF00069">
    <property type="entry name" value="Pkinase"/>
    <property type="match status" value="1"/>
</dbReference>
<dbReference type="PANTHER" id="PTHR48011">
    <property type="entry name" value="CCR4-NOT TRANSCRIPTIONAL COMPLEX SUBUNIT CAF120-RELATED"/>
    <property type="match status" value="1"/>
</dbReference>
<protein>
    <submittedName>
        <fullName evidence="8">Mitogen-activated protein kinase kinase kinase 2-like protein</fullName>
    </submittedName>
</protein>
<evidence type="ECO:0000259" key="7">
    <source>
        <dbReference type="PROSITE" id="PS50011"/>
    </source>
</evidence>